<keyword evidence="1" id="KW-0732">Signal</keyword>
<dbReference type="EMBL" id="JADCJZ010000001">
    <property type="protein sequence ID" value="MBE5023626.1"/>
    <property type="molecule type" value="Genomic_DNA"/>
</dbReference>
<dbReference type="PROSITE" id="PS51257">
    <property type="entry name" value="PROKAR_LIPOPROTEIN"/>
    <property type="match status" value="1"/>
</dbReference>
<accession>A0ABR9QRD4</accession>
<keyword evidence="3" id="KW-1185">Reference proteome</keyword>
<protein>
    <recommendedName>
        <fullName evidence="4">Lipoprotein</fullName>
    </recommendedName>
</protein>
<comment type="caution">
    <text evidence="2">The sequence shown here is derived from an EMBL/GenBank/DDBJ whole genome shotgun (WGS) entry which is preliminary data.</text>
</comment>
<feature type="signal peptide" evidence="1">
    <location>
        <begin position="1"/>
        <end position="19"/>
    </location>
</feature>
<proteinExistence type="predicted"/>
<dbReference type="RefSeq" id="WP_193529054.1">
    <property type="nucleotide sequence ID" value="NZ_JADCJZ010000001.1"/>
</dbReference>
<dbReference type="Proteomes" id="UP001194273">
    <property type="component" value="Unassembled WGS sequence"/>
</dbReference>
<evidence type="ECO:0000313" key="2">
    <source>
        <dbReference type="EMBL" id="MBE5023626.1"/>
    </source>
</evidence>
<organism evidence="2 3">
    <name type="scientific">Thermophilibacter gallinarum</name>
    <dbReference type="NCBI Taxonomy" id="2779357"/>
    <lineage>
        <taxon>Bacteria</taxon>
        <taxon>Bacillati</taxon>
        <taxon>Actinomycetota</taxon>
        <taxon>Coriobacteriia</taxon>
        <taxon>Coriobacteriales</taxon>
        <taxon>Atopobiaceae</taxon>
        <taxon>Thermophilibacter</taxon>
    </lineage>
</organism>
<reference evidence="2 3" key="1">
    <citation type="submission" date="2020-10" db="EMBL/GenBank/DDBJ databases">
        <title>ChiBAC.</title>
        <authorList>
            <person name="Zenner C."/>
            <person name="Hitch T.C.A."/>
            <person name="Clavel T."/>
        </authorList>
    </citation>
    <scope>NUCLEOTIDE SEQUENCE [LARGE SCALE GENOMIC DNA]</scope>
    <source>
        <strain evidence="2 3">DSM 107455</strain>
    </source>
</reference>
<sequence length="148" mass="15800">MRRWALPAVVLLVAACGVAALVGEGRPAEDGTGAEDQTPSWSDEVDGVLEEKGVPFRRTGFRSDRDVREEASELLADRREEGGCVLMRAGYLDLFGGTWGCVLQGVDWVEICLVGEEGDGCVVGVWRMDVDDAVRELGATSGVSASPQ</sequence>
<evidence type="ECO:0000313" key="3">
    <source>
        <dbReference type="Proteomes" id="UP001194273"/>
    </source>
</evidence>
<gene>
    <name evidence="2" type="ORF">INF26_01990</name>
</gene>
<evidence type="ECO:0008006" key="4">
    <source>
        <dbReference type="Google" id="ProtNLM"/>
    </source>
</evidence>
<feature type="chain" id="PRO_5045519391" description="Lipoprotein" evidence="1">
    <location>
        <begin position="20"/>
        <end position="148"/>
    </location>
</feature>
<name>A0ABR9QRD4_9ACTN</name>
<evidence type="ECO:0000256" key="1">
    <source>
        <dbReference type="SAM" id="SignalP"/>
    </source>
</evidence>